<dbReference type="STRING" id="282301.A0A267DX71"/>
<dbReference type="OrthoDB" id="10020246at2759"/>
<dbReference type="GO" id="GO:0051999">
    <property type="term" value="P:mannosyl-inositol phosphorylceramide biosynthetic process"/>
    <property type="evidence" value="ECO:0007669"/>
    <property type="project" value="TreeGrafter"/>
</dbReference>
<proteinExistence type="predicted"/>
<evidence type="ECO:0000313" key="3">
    <source>
        <dbReference type="EMBL" id="PAA53900.1"/>
    </source>
</evidence>
<dbReference type="Proteomes" id="UP000215902">
    <property type="component" value="Unassembled WGS sequence"/>
</dbReference>
<keyword evidence="2" id="KW-1133">Transmembrane helix</keyword>
<organism evidence="3 4">
    <name type="scientific">Macrostomum lignano</name>
    <dbReference type="NCBI Taxonomy" id="282301"/>
    <lineage>
        <taxon>Eukaryota</taxon>
        <taxon>Metazoa</taxon>
        <taxon>Spiralia</taxon>
        <taxon>Lophotrochozoa</taxon>
        <taxon>Platyhelminthes</taxon>
        <taxon>Rhabditophora</taxon>
        <taxon>Macrostomorpha</taxon>
        <taxon>Macrostomida</taxon>
        <taxon>Macrostomidae</taxon>
        <taxon>Macrostomum</taxon>
    </lineage>
</organism>
<keyword evidence="1" id="KW-0808">Transferase</keyword>
<dbReference type="GO" id="GO:0016020">
    <property type="term" value="C:membrane"/>
    <property type="evidence" value="ECO:0007669"/>
    <property type="project" value="GOC"/>
</dbReference>
<evidence type="ECO:0000256" key="2">
    <source>
        <dbReference type="SAM" id="Phobius"/>
    </source>
</evidence>
<gene>
    <name evidence="3" type="ORF">BOX15_Mlig022110g1</name>
</gene>
<comment type="caution">
    <text evidence="3">The sequence shown here is derived from an EMBL/GenBank/DDBJ whole genome shotgun (WGS) entry which is preliminary data.</text>
</comment>
<dbReference type="InterPro" id="IPR029044">
    <property type="entry name" value="Nucleotide-diphossugar_trans"/>
</dbReference>
<dbReference type="InterPro" id="IPR051706">
    <property type="entry name" value="Glycosyltransferase_domain"/>
</dbReference>
<dbReference type="InterPro" id="IPR007577">
    <property type="entry name" value="GlycoTrfase_DXD_sugar-bd_CS"/>
</dbReference>
<evidence type="ECO:0000256" key="1">
    <source>
        <dbReference type="ARBA" id="ARBA00022679"/>
    </source>
</evidence>
<dbReference type="Pfam" id="PF04488">
    <property type="entry name" value="Gly_transf_sug"/>
    <property type="match status" value="1"/>
</dbReference>
<sequence length="390" mass="45306">LQKRRKCCTSVEQSFYQTIRAQTDYEPLHLLVPTSKMSIRRLSWPRRGASLLLAFLVLLIIYYLNQMGLKLNFEPHAYFPDPVLGQYIRSNFPLPQKASPTVKIVHFMHKSYLVLPDHRRFLSSWRKVYPSYDLYFWTDADIERLVTTRYPELRNFYEKRLGNPLERSDVARVLILHAFGGWYADLDAGSQVNAENITERHSLIVPLEPFLHAMIPFNRRRLVNNAIMYSTPGHPFWMFLISRIAHRILALPNTPRKKISAVENTGPLIMTLAMEQFAAAHAASCGDLRDGLGRVFGCPYVPLPRRFLPLIDNSSNWMASWAKIMCPFVFSEPQIIDECQWRRSRNFDNSLPSDSYTYHSFLHLTGEKVAATNISTFNLNIRFNPMNYLV</sequence>
<dbReference type="SUPFAM" id="SSF53448">
    <property type="entry name" value="Nucleotide-diphospho-sugar transferases"/>
    <property type="match status" value="1"/>
</dbReference>
<dbReference type="PANTHER" id="PTHR32385">
    <property type="entry name" value="MANNOSYL PHOSPHORYLINOSITOL CERAMIDE SYNTHASE"/>
    <property type="match status" value="1"/>
</dbReference>
<reference evidence="3 4" key="1">
    <citation type="submission" date="2017-06" db="EMBL/GenBank/DDBJ databases">
        <title>A platform for efficient transgenesis in Macrostomum lignano, a flatworm model organism for stem cell research.</title>
        <authorList>
            <person name="Berezikov E."/>
        </authorList>
    </citation>
    <scope>NUCLEOTIDE SEQUENCE [LARGE SCALE GENOMIC DNA]</scope>
    <source>
        <strain evidence="3">DV1</strain>
        <tissue evidence="3">Whole organism</tissue>
    </source>
</reference>
<keyword evidence="2" id="KW-0472">Membrane</keyword>
<protein>
    <submittedName>
        <fullName evidence="3">Uncharacterized protein</fullName>
    </submittedName>
</protein>
<feature type="transmembrane region" description="Helical" evidence="2">
    <location>
        <begin position="44"/>
        <end position="64"/>
    </location>
</feature>
<dbReference type="PANTHER" id="PTHR32385:SF23">
    <property type="entry name" value="NUCLEOTIDE-DIPHOSPHO-SUGAR TRANSFERASE"/>
    <property type="match status" value="1"/>
</dbReference>
<dbReference type="EMBL" id="NIVC01003004">
    <property type="protein sequence ID" value="PAA53900.1"/>
    <property type="molecule type" value="Genomic_DNA"/>
</dbReference>
<dbReference type="Gene3D" id="3.90.550.20">
    <property type="match status" value="1"/>
</dbReference>
<keyword evidence="2" id="KW-0812">Transmembrane</keyword>
<dbReference type="AlphaFoldDB" id="A0A267DX71"/>
<dbReference type="GO" id="GO:0000030">
    <property type="term" value="F:mannosyltransferase activity"/>
    <property type="evidence" value="ECO:0007669"/>
    <property type="project" value="TreeGrafter"/>
</dbReference>
<feature type="non-terminal residue" evidence="3">
    <location>
        <position position="1"/>
    </location>
</feature>
<keyword evidence="4" id="KW-1185">Reference proteome</keyword>
<accession>A0A267DX71</accession>
<evidence type="ECO:0000313" key="4">
    <source>
        <dbReference type="Proteomes" id="UP000215902"/>
    </source>
</evidence>
<name>A0A267DX71_9PLAT</name>